<dbReference type="EMBL" id="VXBP01001958">
    <property type="protein sequence ID" value="NXN93528.1"/>
    <property type="molecule type" value="Genomic_DNA"/>
</dbReference>
<protein>
    <submittedName>
        <fullName evidence="2">MRNIP protein</fullName>
    </submittedName>
</protein>
<dbReference type="InterPro" id="IPR032739">
    <property type="entry name" value="MRNIP"/>
</dbReference>
<feature type="non-terminal residue" evidence="2">
    <location>
        <position position="347"/>
    </location>
</feature>
<proteinExistence type="predicted"/>
<reference evidence="2 3" key="1">
    <citation type="submission" date="2019-09" db="EMBL/GenBank/DDBJ databases">
        <title>Bird 10,000 Genomes (B10K) Project - Family phase.</title>
        <authorList>
            <person name="Zhang G."/>
        </authorList>
    </citation>
    <scope>NUCLEOTIDE SEQUENCE [LARGE SCALE GENOMIC DNA]</scope>
    <source>
        <strain evidence="2">B10K-DU-002-35</strain>
        <tissue evidence="2">Muscle</tissue>
    </source>
</reference>
<evidence type="ECO:0000259" key="1">
    <source>
        <dbReference type="Pfam" id="PF15749"/>
    </source>
</evidence>
<dbReference type="GO" id="GO:0003682">
    <property type="term" value="F:chromatin binding"/>
    <property type="evidence" value="ECO:0007669"/>
    <property type="project" value="TreeGrafter"/>
</dbReference>
<gene>
    <name evidence="2" type="primary">Mrnip</name>
    <name evidence="2" type="ORF">RHICYA_R16148</name>
</gene>
<dbReference type="OrthoDB" id="5960226at2759"/>
<evidence type="ECO:0000313" key="2">
    <source>
        <dbReference type="EMBL" id="NXN93528.1"/>
    </source>
</evidence>
<keyword evidence="3" id="KW-1185">Reference proteome</keyword>
<dbReference type="PANTHER" id="PTHR15863:SF2">
    <property type="entry name" value="MRN COMPLEX-INTERACTING PROTEIN"/>
    <property type="match status" value="1"/>
</dbReference>
<dbReference type="GO" id="GO:0005634">
    <property type="term" value="C:nucleus"/>
    <property type="evidence" value="ECO:0007669"/>
    <property type="project" value="TreeGrafter"/>
</dbReference>
<feature type="non-terminal residue" evidence="2">
    <location>
        <position position="1"/>
    </location>
</feature>
<dbReference type="Pfam" id="PF15749">
    <property type="entry name" value="MRNIP"/>
    <property type="match status" value="1"/>
</dbReference>
<evidence type="ECO:0000313" key="3">
    <source>
        <dbReference type="Proteomes" id="UP000565785"/>
    </source>
</evidence>
<organism evidence="2 3">
    <name type="scientific">Rhinopomastus cyanomelas</name>
    <name type="common">Common scimitarbill</name>
    <dbReference type="NCBI Taxonomy" id="113115"/>
    <lineage>
        <taxon>Eukaryota</taxon>
        <taxon>Metazoa</taxon>
        <taxon>Chordata</taxon>
        <taxon>Craniata</taxon>
        <taxon>Vertebrata</taxon>
        <taxon>Euteleostomi</taxon>
        <taxon>Archelosauria</taxon>
        <taxon>Archosauria</taxon>
        <taxon>Dinosauria</taxon>
        <taxon>Saurischia</taxon>
        <taxon>Theropoda</taxon>
        <taxon>Coelurosauria</taxon>
        <taxon>Aves</taxon>
        <taxon>Neognathae</taxon>
        <taxon>Neoaves</taxon>
        <taxon>Telluraves</taxon>
        <taxon>Coraciimorphae</taxon>
        <taxon>Bucerotiformes</taxon>
        <taxon>Rhinopomastidae</taxon>
        <taxon>Rhinopomastus</taxon>
    </lineage>
</organism>
<comment type="caution">
    <text evidence="2">The sequence shown here is derived from an EMBL/GenBank/DDBJ whole genome shotgun (WGS) entry which is preliminary data.</text>
</comment>
<dbReference type="PANTHER" id="PTHR15863">
    <property type="entry name" value="MRN COMPLEX-INTERACTING PROTEIN"/>
    <property type="match status" value="1"/>
</dbReference>
<dbReference type="Proteomes" id="UP000565785">
    <property type="component" value="Unassembled WGS sequence"/>
</dbReference>
<accession>A0A7L1N184</accession>
<dbReference type="GO" id="GO:0007095">
    <property type="term" value="P:mitotic G2 DNA damage checkpoint signaling"/>
    <property type="evidence" value="ECO:0007669"/>
    <property type="project" value="TreeGrafter"/>
</dbReference>
<sequence length="347" mass="37534">ASSPVLTKFLQIYGEGSGQECRCHVQKLNLLQGEAEEIAGWTSWCREDSLNDRQNIAAQHEESLVQQGGRAEVSRWSKYLDNDHEDEEDQEEEGTERQQFCSQRKSTVKEQSRKCQKSFLCSDVQEHPEEIGVFQLASRAKKHKKHSVVAPDRGDGGAVCGDTVVPAVCESAVPEESTQAPTARTHPSKWDRFLSCSDNSVSMLTTENAAGVTLSPQEGSGRLGLHSTAAAGAGTTSTRSEQAGNVLLPGTGFPLKKCGGSTAQHSLELPGVVVPSASYSGEDVLFKESQTKLLRAGPGVPDTTAGRCCLESTRRADTPMSCKTVPKPNRVSYEPLFCTGEEFDDDL</sequence>
<dbReference type="AlphaFoldDB" id="A0A7L1N184"/>
<feature type="domain" description="MRN complex-interacting protein N-terminal" evidence="1">
    <location>
        <begin position="9"/>
        <end position="79"/>
    </location>
</feature>
<name>A0A7L1N184_RHICY</name>
<dbReference type="InterPro" id="IPR049472">
    <property type="entry name" value="MRNIP_N"/>
</dbReference>